<feature type="chain" id="PRO_5019296289" evidence="1">
    <location>
        <begin position="22"/>
        <end position="402"/>
    </location>
</feature>
<dbReference type="OrthoDB" id="1409865at2"/>
<dbReference type="Pfam" id="PF16215">
    <property type="entry name" value="DUF4876"/>
    <property type="match status" value="1"/>
</dbReference>
<dbReference type="KEGG" id="buy:D8S85_04890"/>
<organism evidence="2 3">
    <name type="scientific">Butyricimonas faecalis</name>
    <dbReference type="NCBI Taxonomy" id="2093856"/>
    <lineage>
        <taxon>Bacteria</taxon>
        <taxon>Pseudomonadati</taxon>
        <taxon>Bacteroidota</taxon>
        <taxon>Bacteroidia</taxon>
        <taxon>Bacteroidales</taxon>
        <taxon>Odoribacteraceae</taxon>
        <taxon>Butyricimonas</taxon>
    </lineage>
</organism>
<dbReference type="InterPro" id="IPR032627">
    <property type="entry name" value="DUF4876"/>
</dbReference>
<dbReference type="AlphaFoldDB" id="A0A3S9VQV2"/>
<keyword evidence="1" id="KW-0732">Signal</keyword>
<evidence type="ECO:0000313" key="2">
    <source>
        <dbReference type="EMBL" id="AZS28956.1"/>
    </source>
</evidence>
<feature type="signal peptide" evidence="1">
    <location>
        <begin position="1"/>
        <end position="21"/>
    </location>
</feature>
<reference evidence="2 3" key="1">
    <citation type="submission" date="2018-10" db="EMBL/GenBank/DDBJ databases">
        <title>Butyricimonas faecalis sp. nov., isolated from human faeces and emended description of the genus Butyricimonas.</title>
        <authorList>
            <person name="Le Roy T."/>
            <person name="Van der Smissen P."/>
            <person name="Paquot A."/>
            <person name="Delzenne N."/>
            <person name="Muccioli G."/>
            <person name="Collet J.-F."/>
            <person name="Cani P.D."/>
        </authorList>
    </citation>
    <scope>NUCLEOTIDE SEQUENCE [LARGE SCALE GENOMIC DNA]</scope>
    <source>
        <strain evidence="2 3">H184</strain>
    </source>
</reference>
<evidence type="ECO:0000256" key="1">
    <source>
        <dbReference type="SAM" id="SignalP"/>
    </source>
</evidence>
<evidence type="ECO:0000313" key="3">
    <source>
        <dbReference type="Proteomes" id="UP000270673"/>
    </source>
</evidence>
<keyword evidence="3" id="KW-1185">Reference proteome</keyword>
<gene>
    <name evidence="2" type="ORF">D8S85_04890</name>
</gene>
<name>A0A3S9VQV2_9BACT</name>
<accession>A0A3S9VQV2</accession>
<dbReference type="PROSITE" id="PS51257">
    <property type="entry name" value="PROKAR_LIPOPROTEIN"/>
    <property type="match status" value="1"/>
</dbReference>
<dbReference type="EMBL" id="CP032819">
    <property type="protein sequence ID" value="AZS28956.1"/>
    <property type="molecule type" value="Genomic_DNA"/>
</dbReference>
<protein>
    <submittedName>
        <fullName evidence="2">DUF4876 domain-containing protein</fullName>
    </submittedName>
</protein>
<dbReference type="RefSeq" id="WP_106624970.1">
    <property type="nucleotide sequence ID" value="NZ_CP032819.1"/>
</dbReference>
<proteinExistence type="predicted"/>
<sequence>MINKISYALAFMLFICAGFIACTDDDKVKITEFTLTFTAPENLNVSGISDLQVSFKNINTGKLTTNKMSGTEGKITLNEGLYNISVEGKINYTVDERTIEGQVKGYKESVNIIGTTSTDNIKLFLFNSKADFVIEEIYFAGSTTPEGKQYLGDQYIKIYNNSDSVLYADGLVILESAFKTSQHFEFTPDVMSQAMVVQCVYAIPGNGKDYPVQPGESILICDKANDHREANSNSFDLRNANFEWYDETKNNMDTDNPEVTNLDKIYCYSNTIWVLNNQGLCAYAIARLKVDRNTFLTDYTYNATYISATGSSMNKSGYQVPNEWIIDAVNISNKAQYAWNVVDASLDMGYTYCGEVQLDKNRYNKSVRRKVLTTTIDGRKILQDTNNSTEDFEAQATPSLKQ</sequence>
<dbReference type="Proteomes" id="UP000270673">
    <property type="component" value="Chromosome"/>
</dbReference>